<dbReference type="SUPFAM" id="SSF52467">
    <property type="entry name" value="DHS-like NAD/FAD-binding domain"/>
    <property type="match status" value="1"/>
</dbReference>
<comment type="caution">
    <text evidence="8">The sequence shown here is derived from an EMBL/GenBank/DDBJ whole genome shotgun (WGS) entry which is preliminary data.</text>
</comment>
<gene>
    <name evidence="8" type="ORF">PIIN_08593</name>
</gene>
<keyword evidence="9" id="KW-1185">Reference proteome</keyword>
<organism evidence="8 9">
    <name type="scientific">Serendipita indica (strain DSM 11827)</name>
    <name type="common">Root endophyte fungus</name>
    <name type="synonym">Piriformospora indica</name>
    <dbReference type="NCBI Taxonomy" id="1109443"/>
    <lineage>
        <taxon>Eukaryota</taxon>
        <taxon>Fungi</taxon>
        <taxon>Dikarya</taxon>
        <taxon>Basidiomycota</taxon>
        <taxon>Agaricomycotina</taxon>
        <taxon>Agaricomycetes</taxon>
        <taxon>Sebacinales</taxon>
        <taxon>Serendipitaceae</taxon>
        <taxon>Serendipita</taxon>
    </lineage>
</organism>
<dbReference type="OrthoDB" id="424302at2759"/>
<dbReference type="InParanoid" id="G4TTJ8"/>
<proteinExistence type="inferred from homology"/>
<comment type="similarity">
    <text evidence="2">Belongs to the sirtuin family. Class I subfamily.</text>
</comment>
<dbReference type="AlphaFoldDB" id="G4TTJ8"/>
<dbReference type="InterPro" id="IPR050134">
    <property type="entry name" value="NAD-dep_sirtuin_deacylases"/>
</dbReference>
<dbReference type="EMBL" id="CAFZ01000337">
    <property type="protein sequence ID" value="CCA74641.1"/>
    <property type="molecule type" value="Genomic_DNA"/>
</dbReference>
<dbReference type="GO" id="GO:0046872">
    <property type="term" value="F:metal ion binding"/>
    <property type="evidence" value="ECO:0007669"/>
    <property type="project" value="UniProtKB-KW"/>
</dbReference>
<dbReference type="eggNOG" id="KOG2684">
    <property type="taxonomic scope" value="Eukaryota"/>
</dbReference>
<dbReference type="Gene3D" id="3.40.50.1220">
    <property type="entry name" value="TPP-binding domain"/>
    <property type="match status" value="1"/>
</dbReference>
<dbReference type="InterPro" id="IPR029035">
    <property type="entry name" value="DHS-like_NAD/FAD-binding_dom"/>
</dbReference>
<evidence type="ECO:0000256" key="6">
    <source>
        <dbReference type="PROSITE-ProRule" id="PRU00236"/>
    </source>
</evidence>
<evidence type="ECO:0000256" key="1">
    <source>
        <dbReference type="ARBA" id="ARBA00004173"/>
    </source>
</evidence>
<dbReference type="PROSITE" id="PS50305">
    <property type="entry name" value="SIRTUIN"/>
    <property type="match status" value="1"/>
</dbReference>
<evidence type="ECO:0000313" key="9">
    <source>
        <dbReference type="Proteomes" id="UP000007148"/>
    </source>
</evidence>
<keyword evidence="4" id="KW-0520">NAD</keyword>
<evidence type="ECO:0000256" key="3">
    <source>
        <dbReference type="ARBA" id="ARBA00022679"/>
    </source>
</evidence>
<dbReference type="Proteomes" id="UP000007148">
    <property type="component" value="Unassembled WGS sequence"/>
</dbReference>
<keyword evidence="6" id="KW-0862">Zinc</keyword>
<dbReference type="InterPro" id="IPR026590">
    <property type="entry name" value="Ssirtuin_cat_dom"/>
</dbReference>
<comment type="subcellular location">
    <subcellularLocation>
        <location evidence="1">Mitochondrion</location>
    </subcellularLocation>
</comment>
<accession>G4TTJ8</accession>
<dbReference type="OMA" id="KCATIAF"/>
<feature type="binding site" evidence="6">
    <location>
        <position position="213"/>
    </location>
    <ligand>
        <name>Zn(2+)</name>
        <dbReference type="ChEBI" id="CHEBI:29105"/>
    </ligand>
</feature>
<dbReference type="InterPro" id="IPR026591">
    <property type="entry name" value="Sirtuin_cat_small_dom_sf"/>
</dbReference>
<dbReference type="STRING" id="1109443.G4TTJ8"/>
<feature type="binding site" evidence="6">
    <location>
        <position position="169"/>
    </location>
    <ligand>
        <name>Zn(2+)</name>
        <dbReference type="ChEBI" id="CHEBI:29105"/>
    </ligand>
</feature>
<name>G4TTJ8_SERID</name>
<feature type="binding site" evidence="6">
    <location>
        <position position="216"/>
    </location>
    <ligand>
        <name>Zn(2+)</name>
        <dbReference type="ChEBI" id="CHEBI:29105"/>
    </ligand>
</feature>
<dbReference type="GO" id="GO:0005634">
    <property type="term" value="C:nucleus"/>
    <property type="evidence" value="ECO:0007669"/>
    <property type="project" value="TreeGrafter"/>
</dbReference>
<dbReference type="GO" id="GO:0005739">
    <property type="term" value="C:mitochondrion"/>
    <property type="evidence" value="ECO:0007669"/>
    <property type="project" value="UniProtKB-SubCell"/>
</dbReference>
<feature type="domain" description="Deacetylase sirtuin-type" evidence="7">
    <location>
        <begin position="1"/>
        <end position="264"/>
    </location>
</feature>
<keyword evidence="5" id="KW-0496">Mitochondrion</keyword>
<dbReference type="Pfam" id="PF02146">
    <property type="entry name" value="SIR2"/>
    <property type="match status" value="2"/>
</dbReference>
<dbReference type="GO" id="GO:0017136">
    <property type="term" value="F:histone deacetylase activity, NAD-dependent"/>
    <property type="evidence" value="ECO:0007669"/>
    <property type="project" value="TreeGrafter"/>
</dbReference>
<dbReference type="FunCoup" id="G4TTJ8">
    <property type="interactions" value="214"/>
</dbReference>
<evidence type="ECO:0000259" key="7">
    <source>
        <dbReference type="PROSITE" id="PS50305"/>
    </source>
</evidence>
<dbReference type="PANTHER" id="PTHR11085:SF10">
    <property type="entry name" value="NAD-DEPENDENT PROTEIN DEACYLASE SIRTUIN-5, MITOCHONDRIAL-RELATED"/>
    <property type="match status" value="1"/>
</dbReference>
<keyword evidence="3" id="KW-0808">Transferase</keyword>
<dbReference type="Gene3D" id="3.30.1600.10">
    <property type="entry name" value="SIR2/SIRT2 'Small Domain"/>
    <property type="match status" value="1"/>
</dbReference>
<evidence type="ECO:0000256" key="5">
    <source>
        <dbReference type="ARBA" id="ARBA00023128"/>
    </source>
</evidence>
<feature type="binding site" evidence="6">
    <location>
        <position position="164"/>
    </location>
    <ligand>
        <name>Zn(2+)</name>
        <dbReference type="ChEBI" id="CHEBI:29105"/>
    </ligand>
</feature>
<dbReference type="InterPro" id="IPR003000">
    <property type="entry name" value="Sirtuin"/>
</dbReference>
<feature type="active site" description="Proton acceptor" evidence="6">
    <location>
        <position position="156"/>
    </location>
</feature>
<dbReference type="PANTHER" id="PTHR11085">
    <property type="entry name" value="NAD-DEPENDENT PROTEIN DEACYLASE SIRTUIN-5, MITOCHONDRIAL-RELATED"/>
    <property type="match status" value="1"/>
</dbReference>
<protein>
    <submittedName>
        <fullName evidence="8">Related to NAD-dependent deacetylase Sirtuin 5</fullName>
    </submittedName>
</protein>
<reference evidence="8 9" key="1">
    <citation type="journal article" date="2011" name="PLoS Pathog.">
        <title>Endophytic Life Strategies Decoded by Genome and Transcriptome Analyses of the Mutualistic Root Symbiont Piriformospora indica.</title>
        <authorList>
            <person name="Zuccaro A."/>
            <person name="Lahrmann U."/>
            <person name="Guldener U."/>
            <person name="Langen G."/>
            <person name="Pfiffi S."/>
            <person name="Biedenkopf D."/>
            <person name="Wong P."/>
            <person name="Samans B."/>
            <person name="Grimm C."/>
            <person name="Basiewicz M."/>
            <person name="Murat C."/>
            <person name="Martin F."/>
            <person name="Kogel K.H."/>
        </authorList>
    </citation>
    <scope>NUCLEOTIDE SEQUENCE [LARGE SCALE GENOMIC DNA]</scope>
    <source>
        <strain evidence="8 9">DSM 11827</strain>
    </source>
</reference>
<dbReference type="GO" id="GO:0070403">
    <property type="term" value="F:NAD+ binding"/>
    <property type="evidence" value="ECO:0007669"/>
    <property type="project" value="InterPro"/>
</dbReference>
<dbReference type="HOGENOM" id="CLU_023643_3_1_1"/>
<evidence type="ECO:0000313" key="8">
    <source>
        <dbReference type="EMBL" id="CCA74641.1"/>
    </source>
</evidence>
<keyword evidence="6" id="KW-0479">Metal-binding</keyword>
<evidence type="ECO:0000256" key="4">
    <source>
        <dbReference type="ARBA" id="ARBA00023027"/>
    </source>
</evidence>
<sequence length="264" mass="28990">MPPSASESEFQDAVRKAKCIIVVAGAGLSAASGRVTFQRVGACSMTASSQVFQRFVELVASGANPSFCWQFYHYRRETALKCAPNDAHRVLAQLSIPKTLKKIAPNATSYDLITQNVDGLSPRALRELEAEIMEARGEDRPAKSERPRLDSITEMHGKLFEVKCSSDDCNWAVEDYTMPLCPALGATSNELEDIQGGIENTEKSIDEKDLPRCAKCGALARPGVVWFGETPRYMSEINQKVFRADLCLVIGTSSTVMPIRTFDS</sequence>
<evidence type="ECO:0000256" key="2">
    <source>
        <dbReference type="ARBA" id="ARBA00006924"/>
    </source>
</evidence>